<feature type="domain" description="GAF" evidence="11">
    <location>
        <begin position="228"/>
        <end position="376"/>
    </location>
</feature>
<dbReference type="AlphaFoldDB" id="A0A7I7XVR1"/>
<dbReference type="InterPro" id="IPR029016">
    <property type="entry name" value="GAF-like_dom_sf"/>
</dbReference>
<proteinExistence type="predicted"/>
<dbReference type="InterPro" id="IPR011712">
    <property type="entry name" value="Sig_transdc_His_kin_sub3_dim/P"/>
</dbReference>
<dbReference type="Pfam" id="PF07730">
    <property type="entry name" value="HisKA_3"/>
    <property type="match status" value="1"/>
</dbReference>
<comment type="cofactor">
    <cofactor evidence="2">
        <name>heme</name>
        <dbReference type="ChEBI" id="CHEBI:30413"/>
    </cofactor>
</comment>
<keyword evidence="3" id="KW-0963">Cytoplasm</keyword>
<evidence type="ECO:0000256" key="7">
    <source>
        <dbReference type="ARBA" id="ARBA00022777"/>
    </source>
</evidence>
<comment type="cofactor">
    <cofactor evidence="1">
        <name>Mg(2+)</name>
        <dbReference type="ChEBI" id="CHEBI:18420"/>
    </cofactor>
</comment>
<evidence type="ECO:0000256" key="10">
    <source>
        <dbReference type="ARBA" id="ARBA00023012"/>
    </source>
</evidence>
<dbReference type="InterPro" id="IPR003594">
    <property type="entry name" value="HATPase_dom"/>
</dbReference>
<dbReference type="SMART" id="SM00387">
    <property type="entry name" value="HATPase_c"/>
    <property type="match status" value="1"/>
</dbReference>
<evidence type="ECO:0000256" key="2">
    <source>
        <dbReference type="ARBA" id="ARBA00001971"/>
    </source>
</evidence>
<gene>
    <name evidence="13" type="ORF">MCNF_20000</name>
</gene>
<dbReference type="GO" id="GO:0070483">
    <property type="term" value="P:detection of hypoxia"/>
    <property type="evidence" value="ECO:0007669"/>
    <property type="project" value="UniProtKB-ARBA"/>
</dbReference>
<evidence type="ECO:0000256" key="1">
    <source>
        <dbReference type="ARBA" id="ARBA00001946"/>
    </source>
</evidence>
<dbReference type="RefSeq" id="WP_234812974.1">
    <property type="nucleotide sequence ID" value="NZ_AP022612.1"/>
</dbReference>
<dbReference type="SMART" id="SM00065">
    <property type="entry name" value="GAF"/>
    <property type="match status" value="2"/>
</dbReference>
<dbReference type="GO" id="GO:0000287">
    <property type="term" value="F:magnesium ion binding"/>
    <property type="evidence" value="ECO:0007669"/>
    <property type="project" value="UniProtKB-ARBA"/>
</dbReference>
<sequence length="571" mass="61371">MGTGTSPGESGDQTLRDALSHLRLRELLCEVQDRIPQIMDGRDRLDGLVEAMLMVTARLELDDTLRTIVRTARELLDAEYCALGVRGSGHELAEFIYEGIDELTREAIGPLPSGRGVLGLLIDRPAPIRLDNIQDHPSSVGFPRNHPPMQSFLGVPILIRDTVYGNLYLTEKRTGQPFSEDDEVLVQALAAAAGIAIENARLYQQARTRQAWIAATRDIATELLSGPDPGRVFQLIADETLKLTDAEATLVAVPADEDAPVSEVDDLLIAAVAGSAGRDAVAGAPISVAGTTVGQALSDGRPFRADALDAPTGVQGWVGPALVLPLRTTDNIAGVLFALREPGSPPFTEEQLDMVSAFADQAAVAWELAVTQHRMHDLDVLTDRDRIARDLHDQVIQRLFAVGLALQGTIPRARSADVQRRIAQCVDDLQDVISDIRTTVFDLQGGTVTRLRQRLDDVLAQFDTAGVRTVAHYSGPLSVIEADLADHAEAVVREGISNAVRHGHATEITIRVSVNDDLCIAVIDNGSGIGDTGTESGLANLRKRARDCSGELSVAAIDSGGTELRWWAPLL</sequence>
<keyword evidence="9" id="KW-0408">Iron</keyword>
<dbReference type="GO" id="GO:0070025">
    <property type="term" value="F:carbon monoxide binding"/>
    <property type="evidence" value="ECO:0007669"/>
    <property type="project" value="UniProtKB-ARBA"/>
</dbReference>
<dbReference type="SUPFAM" id="SSF55874">
    <property type="entry name" value="ATPase domain of HSP90 chaperone/DNA topoisomerase II/histidine kinase"/>
    <property type="match status" value="1"/>
</dbReference>
<evidence type="ECO:0000256" key="4">
    <source>
        <dbReference type="ARBA" id="ARBA00022553"/>
    </source>
</evidence>
<dbReference type="Proteomes" id="UP000466931">
    <property type="component" value="Chromosome"/>
</dbReference>
<feature type="domain" description="Histidine kinase/HSP90-like ATPase" evidence="12">
    <location>
        <begin position="483"/>
        <end position="571"/>
    </location>
</feature>
<dbReference type="GO" id="GO:0020037">
    <property type="term" value="F:heme binding"/>
    <property type="evidence" value="ECO:0007669"/>
    <property type="project" value="UniProtKB-ARBA"/>
</dbReference>
<keyword evidence="5" id="KW-0808">Transferase</keyword>
<keyword evidence="10" id="KW-0902">Two-component regulatory system</keyword>
<reference evidence="13" key="2">
    <citation type="submission" date="2020-02" db="EMBL/GenBank/DDBJ databases">
        <authorList>
            <person name="Matsumoto Y."/>
            <person name="Motooka D."/>
            <person name="Nakamura S."/>
        </authorList>
    </citation>
    <scope>NUCLEOTIDE SEQUENCE</scope>
    <source>
        <strain evidence="13">JCM 13671</strain>
    </source>
</reference>
<keyword evidence="4" id="KW-0597">Phosphoprotein</keyword>
<organism evidence="13 14">
    <name type="scientific">Mycolicibacterium confluentis</name>
    <dbReference type="NCBI Taxonomy" id="28047"/>
    <lineage>
        <taxon>Bacteria</taxon>
        <taxon>Bacillati</taxon>
        <taxon>Actinomycetota</taxon>
        <taxon>Actinomycetes</taxon>
        <taxon>Mycobacteriales</taxon>
        <taxon>Mycobacteriaceae</taxon>
        <taxon>Mycolicibacterium</taxon>
    </lineage>
</organism>
<dbReference type="GO" id="GO:0005524">
    <property type="term" value="F:ATP binding"/>
    <property type="evidence" value="ECO:0007669"/>
    <property type="project" value="UniProtKB-ARBA"/>
</dbReference>
<dbReference type="GO" id="GO:0016020">
    <property type="term" value="C:membrane"/>
    <property type="evidence" value="ECO:0007669"/>
    <property type="project" value="InterPro"/>
</dbReference>
<dbReference type="Gene3D" id="3.30.450.40">
    <property type="match status" value="2"/>
</dbReference>
<dbReference type="Pfam" id="PF02518">
    <property type="entry name" value="HATPase_c"/>
    <property type="match status" value="1"/>
</dbReference>
<dbReference type="GO" id="GO:0000155">
    <property type="term" value="F:phosphorelay sensor kinase activity"/>
    <property type="evidence" value="ECO:0007669"/>
    <property type="project" value="InterPro"/>
</dbReference>
<dbReference type="Gene3D" id="1.20.5.1930">
    <property type="match status" value="1"/>
</dbReference>
<dbReference type="InterPro" id="IPR036890">
    <property type="entry name" value="HATPase_C_sf"/>
</dbReference>
<keyword evidence="8" id="KW-0460">Magnesium</keyword>
<evidence type="ECO:0000313" key="14">
    <source>
        <dbReference type="Proteomes" id="UP000466931"/>
    </source>
</evidence>
<dbReference type="InterPro" id="IPR050482">
    <property type="entry name" value="Sensor_HK_TwoCompSys"/>
</dbReference>
<dbReference type="GO" id="GO:0070026">
    <property type="term" value="F:nitric oxide binding"/>
    <property type="evidence" value="ECO:0007669"/>
    <property type="project" value="UniProtKB-ARBA"/>
</dbReference>
<dbReference type="PANTHER" id="PTHR24421">
    <property type="entry name" value="NITRATE/NITRITE SENSOR PROTEIN NARX-RELATED"/>
    <property type="match status" value="1"/>
</dbReference>
<dbReference type="GO" id="GO:0019825">
    <property type="term" value="F:oxygen binding"/>
    <property type="evidence" value="ECO:0007669"/>
    <property type="project" value="UniProtKB-ARBA"/>
</dbReference>
<keyword evidence="14" id="KW-1185">Reference proteome</keyword>
<dbReference type="EMBL" id="AP022612">
    <property type="protein sequence ID" value="BBZ33395.1"/>
    <property type="molecule type" value="Genomic_DNA"/>
</dbReference>
<evidence type="ECO:0000259" key="12">
    <source>
        <dbReference type="SMART" id="SM00387"/>
    </source>
</evidence>
<evidence type="ECO:0000256" key="3">
    <source>
        <dbReference type="ARBA" id="ARBA00022490"/>
    </source>
</evidence>
<dbReference type="FunFam" id="3.30.450.40:FF:000052">
    <property type="entry name" value="Oxygen sensor histidine kinase response regulator DevS/DosS"/>
    <property type="match status" value="1"/>
</dbReference>
<dbReference type="Pfam" id="PF01590">
    <property type="entry name" value="GAF"/>
    <property type="match status" value="1"/>
</dbReference>
<accession>A0A7I7XVR1</accession>
<dbReference type="CDD" id="cd16917">
    <property type="entry name" value="HATPase_UhpB-NarQ-NarX-like"/>
    <property type="match status" value="1"/>
</dbReference>
<evidence type="ECO:0000256" key="5">
    <source>
        <dbReference type="ARBA" id="ARBA00022679"/>
    </source>
</evidence>
<dbReference type="GO" id="GO:0046983">
    <property type="term" value="F:protein dimerization activity"/>
    <property type="evidence" value="ECO:0007669"/>
    <property type="project" value="InterPro"/>
</dbReference>
<dbReference type="SUPFAM" id="SSF55781">
    <property type="entry name" value="GAF domain-like"/>
    <property type="match status" value="2"/>
</dbReference>
<dbReference type="GO" id="GO:0019826">
    <property type="term" value="F:oxygen sensor activity"/>
    <property type="evidence" value="ECO:0007669"/>
    <property type="project" value="UniProtKB-ARBA"/>
</dbReference>
<keyword evidence="6" id="KW-0479">Metal-binding</keyword>
<evidence type="ECO:0000313" key="13">
    <source>
        <dbReference type="EMBL" id="BBZ33395.1"/>
    </source>
</evidence>
<evidence type="ECO:0000256" key="9">
    <source>
        <dbReference type="ARBA" id="ARBA00023004"/>
    </source>
</evidence>
<dbReference type="InterPro" id="IPR003018">
    <property type="entry name" value="GAF"/>
</dbReference>
<protein>
    <submittedName>
        <fullName evidence="13">Histidine kinase</fullName>
    </submittedName>
</protein>
<reference evidence="13" key="1">
    <citation type="journal article" date="2019" name="Emerg. Microbes Infect.">
        <title>Comprehensive subspecies identification of 175 nontuberculous mycobacteria species based on 7547 genomic profiles.</title>
        <authorList>
            <person name="Matsumoto Y."/>
            <person name="Kinjo T."/>
            <person name="Motooka D."/>
            <person name="Nabeya D."/>
            <person name="Jung N."/>
            <person name="Uechi K."/>
            <person name="Horii T."/>
            <person name="Iida T."/>
            <person name="Fujita J."/>
            <person name="Nakamura S."/>
        </authorList>
    </citation>
    <scope>NUCLEOTIDE SEQUENCE [LARGE SCALE GENOMIC DNA]</scope>
    <source>
        <strain evidence="13">JCM 13671</strain>
    </source>
</reference>
<dbReference type="Pfam" id="PF13185">
    <property type="entry name" value="GAF_2"/>
    <property type="match status" value="1"/>
</dbReference>
<name>A0A7I7XVR1_9MYCO</name>
<feature type="domain" description="GAF" evidence="11">
    <location>
        <begin position="60"/>
        <end position="207"/>
    </location>
</feature>
<dbReference type="PANTHER" id="PTHR24421:SF56">
    <property type="entry name" value="OXYGEN SENSOR HISTIDINE KINASE RESPONSE REGULATOR DOST"/>
    <property type="match status" value="1"/>
</dbReference>
<evidence type="ECO:0000256" key="8">
    <source>
        <dbReference type="ARBA" id="ARBA00022842"/>
    </source>
</evidence>
<evidence type="ECO:0000256" key="6">
    <source>
        <dbReference type="ARBA" id="ARBA00022723"/>
    </source>
</evidence>
<evidence type="ECO:0000259" key="11">
    <source>
        <dbReference type="SMART" id="SM00065"/>
    </source>
</evidence>
<dbReference type="Gene3D" id="3.30.565.10">
    <property type="entry name" value="Histidine kinase-like ATPase, C-terminal domain"/>
    <property type="match status" value="1"/>
</dbReference>
<keyword evidence="7 13" id="KW-0418">Kinase</keyword>